<reference evidence="2" key="1">
    <citation type="submission" date="2017-09" db="EMBL/GenBank/DDBJ databases">
        <title>Depth-based differentiation of microbial function through sediment-hosted aquifers and enrichment of novel symbionts in the deep terrestrial subsurface.</title>
        <authorList>
            <person name="Probst A.J."/>
            <person name="Ladd B."/>
            <person name="Jarett J.K."/>
            <person name="Geller-Mcgrath D.E."/>
            <person name="Sieber C.M.K."/>
            <person name="Emerson J.B."/>
            <person name="Anantharaman K."/>
            <person name="Thomas B.C."/>
            <person name="Malmstrom R."/>
            <person name="Stieglmeier M."/>
            <person name="Klingl A."/>
            <person name="Woyke T."/>
            <person name="Ryan C.M."/>
            <person name="Banfield J.F."/>
        </authorList>
    </citation>
    <scope>NUCLEOTIDE SEQUENCE [LARGE SCALE GENOMIC DNA]</scope>
</reference>
<dbReference type="AlphaFoldDB" id="A0A2H0WT72"/>
<accession>A0A2H0WT72</accession>
<name>A0A2H0WT72_9BACT</name>
<dbReference type="EMBL" id="PEZG01000032">
    <property type="protein sequence ID" value="PIS15860.1"/>
    <property type="molecule type" value="Genomic_DNA"/>
</dbReference>
<evidence type="ECO:0000313" key="1">
    <source>
        <dbReference type="EMBL" id="PIS15860.1"/>
    </source>
</evidence>
<dbReference type="InterPro" id="IPR025101">
    <property type="entry name" value="DUF4012"/>
</dbReference>
<sequence>MVLVSAAKDLKTIFSKNDIDLMRTKVNDFSAKYKDFQKEARSVYWATFIPYIADFKSTVEAGDYLISAAKESIDAIAPYADLIGFKKSQVSFVEKSSEDRLQTAVLTLDKVLGKIDVISENIKQAENKVDKIDAYRYPEKIGNTVVRERIINLKEQFAGMASLFVDAKPLLKKLPEIFGKDKEKTYLVLFQNDKERRATGGFLTAYAVFKIKDGKIKIDRSEDIYSLDDSIGAHPVAPKEILTYHKGVYKFNIRDSNLSPDVPTSVGLFNSLYKLSGTKVVYDGIIMVDSKVLVDMLTIFGDTDADGVTFSANIDKRCNCPQVLYQLFDMVDRPTPYLRANRKGILGDLMYAQFYKAIGFSPSKYWGTLAQQMFKNLQEKHILLYFVDPSIQKSVVSLNFGGTMREYSGDYLHVNNVNFAGAKSNLFVTESITSSTKTNDNGKITRNVNIEFRNPFPHSDCSLERGGLCLNATLRNWIRFYVPKGSKLVNFKGSEKEVKVYDELGKTVFEGFLQVVPLGKAEVTIQYALPSSVDGKDYHLLIQKQPGTDGQKIEVKVDGKTVLKDILDVDKEVRVKS</sequence>
<evidence type="ECO:0008006" key="3">
    <source>
        <dbReference type="Google" id="ProtNLM"/>
    </source>
</evidence>
<organism evidence="1 2">
    <name type="scientific">Candidatus Roizmanbacteria bacterium CG09_land_8_20_14_0_10_41_9</name>
    <dbReference type="NCBI Taxonomy" id="1974850"/>
    <lineage>
        <taxon>Bacteria</taxon>
        <taxon>Candidatus Roizmaniibacteriota</taxon>
    </lineage>
</organism>
<dbReference type="Proteomes" id="UP000231198">
    <property type="component" value="Unassembled WGS sequence"/>
</dbReference>
<gene>
    <name evidence="1" type="ORF">COT62_01500</name>
</gene>
<evidence type="ECO:0000313" key="2">
    <source>
        <dbReference type="Proteomes" id="UP000231198"/>
    </source>
</evidence>
<protein>
    <recommendedName>
        <fullName evidence="3">DUF4012 domain-containing protein</fullName>
    </recommendedName>
</protein>
<proteinExistence type="predicted"/>
<dbReference type="Pfam" id="PF13196">
    <property type="entry name" value="DUF4012"/>
    <property type="match status" value="1"/>
</dbReference>
<comment type="caution">
    <text evidence="1">The sequence shown here is derived from an EMBL/GenBank/DDBJ whole genome shotgun (WGS) entry which is preliminary data.</text>
</comment>